<proteinExistence type="inferred from homology"/>
<dbReference type="SUPFAM" id="SSF53850">
    <property type="entry name" value="Periplasmic binding protein-like II"/>
    <property type="match status" value="1"/>
</dbReference>
<dbReference type="EMBL" id="MJMN01000011">
    <property type="protein sequence ID" value="OMG89292.1"/>
    <property type="molecule type" value="Genomic_DNA"/>
</dbReference>
<dbReference type="PRINTS" id="PR00039">
    <property type="entry name" value="HTHLYSR"/>
</dbReference>
<keyword evidence="2" id="KW-0805">Transcription regulation</keyword>
<dbReference type="PANTHER" id="PTHR30427">
    <property type="entry name" value="TRANSCRIPTIONAL ACTIVATOR PROTEIN LYSR"/>
    <property type="match status" value="1"/>
</dbReference>
<dbReference type="InterPro" id="IPR036390">
    <property type="entry name" value="WH_DNA-bd_sf"/>
</dbReference>
<dbReference type="Pfam" id="PF00126">
    <property type="entry name" value="HTH_1"/>
    <property type="match status" value="1"/>
</dbReference>
<accession>A0A1R1JV81</accession>
<evidence type="ECO:0000256" key="3">
    <source>
        <dbReference type="ARBA" id="ARBA00023125"/>
    </source>
</evidence>
<name>A0A1R1JV81_ALCXX</name>
<dbReference type="InterPro" id="IPR036388">
    <property type="entry name" value="WH-like_DNA-bd_sf"/>
</dbReference>
<evidence type="ECO:0000313" key="7">
    <source>
        <dbReference type="Proteomes" id="UP000187251"/>
    </source>
</evidence>
<keyword evidence="3" id="KW-0238">DNA-binding</keyword>
<reference evidence="6 7" key="1">
    <citation type="submission" date="2016-09" db="EMBL/GenBank/DDBJ databases">
        <title>Phylogenomics of Achromobacter.</title>
        <authorList>
            <person name="Jeukens J."/>
            <person name="Freschi L."/>
            <person name="Vincent A.T."/>
            <person name="Emond-Rheault J.-G."/>
            <person name="Kukavica-Ibrulj I."/>
            <person name="Charette S.J."/>
            <person name="Levesque R.C."/>
        </authorList>
    </citation>
    <scope>NUCLEOTIDE SEQUENCE [LARGE SCALE GENOMIC DNA]</scope>
    <source>
        <strain evidence="6 7">AUS488</strain>
    </source>
</reference>
<dbReference type="AlphaFoldDB" id="A0A1R1JV81"/>
<dbReference type="InterPro" id="IPR005119">
    <property type="entry name" value="LysR_subst-bd"/>
</dbReference>
<dbReference type="Gene3D" id="3.40.190.10">
    <property type="entry name" value="Periplasmic binding protein-like II"/>
    <property type="match status" value="2"/>
</dbReference>
<sequence>MKFKHIETFRVVMLTRSMTLAASQLHTSQSNVSRVIGQLESATGFRLFERRAGGLAPTPEAEAFYQEVQRAFLGMDALADAARLIRQVGPGTLRIGAVPSIAMCVMPKVMRTFRQRYPDVPVSIHTGDSPMVAKWTATRYCDLGLVSYLADTPGVTASLWAQEEGVCIVPSGHRLARRRKVSAGDLDGEPFISLTQGDGTRAAIDAAFEPDRRKLILDTPYAATICRMVAMGLGVSVINPLVMRHLKIPGVVCLPFAPTVVFSRHILAAQQQAESSLTAAFLECLRDE</sequence>
<dbReference type="Proteomes" id="UP000187251">
    <property type="component" value="Unassembled WGS sequence"/>
</dbReference>
<protein>
    <submittedName>
        <fullName evidence="6">LysR family transcriptional regulator</fullName>
    </submittedName>
</protein>
<dbReference type="SUPFAM" id="SSF46785">
    <property type="entry name" value="Winged helix' DNA-binding domain"/>
    <property type="match status" value="1"/>
</dbReference>
<dbReference type="RefSeq" id="WP_076411324.1">
    <property type="nucleotide sequence ID" value="NZ_AP028040.1"/>
</dbReference>
<dbReference type="Gene3D" id="1.10.10.10">
    <property type="entry name" value="Winged helix-like DNA-binding domain superfamily/Winged helix DNA-binding domain"/>
    <property type="match status" value="1"/>
</dbReference>
<dbReference type="GO" id="GO:0003700">
    <property type="term" value="F:DNA-binding transcription factor activity"/>
    <property type="evidence" value="ECO:0007669"/>
    <property type="project" value="InterPro"/>
</dbReference>
<evidence type="ECO:0000313" key="6">
    <source>
        <dbReference type="EMBL" id="OMG89292.1"/>
    </source>
</evidence>
<gene>
    <name evidence="6" type="ORF">BIZ92_24685</name>
</gene>
<dbReference type="Pfam" id="PF03466">
    <property type="entry name" value="LysR_substrate"/>
    <property type="match status" value="1"/>
</dbReference>
<evidence type="ECO:0000256" key="1">
    <source>
        <dbReference type="ARBA" id="ARBA00009437"/>
    </source>
</evidence>
<comment type="caution">
    <text evidence="6">The sequence shown here is derived from an EMBL/GenBank/DDBJ whole genome shotgun (WGS) entry which is preliminary data.</text>
</comment>
<evidence type="ECO:0000256" key="2">
    <source>
        <dbReference type="ARBA" id="ARBA00023015"/>
    </source>
</evidence>
<evidence type="ECO:0000256" key="4">
    <source>
        <dbReference type="ARBA" id="ARBA00023163"/>
    </source>
</evidence>
<keyword evidence="4" id="KW-0804">Transcription</keyword>
<organism evidence="6 7">
    <name type="scientific">Alcaligenes xylosoxydans xylosoxydans</name>
    <name type="common">Achromobacter xylosoxidans</name>
    <dbReference type="NCBI Taxonomy" id="85698"/>
    <lineage>
        <taxon>Bacteria</taxon>
        <taxon>Pseudomonadati</taxon>
        <taxon>Pseudomonadota</taxon>
        <taxon>Betaproteobacteria</taxon>
        <taxon>Burkholderiales</taxon>
        <taxon>Alcaligenaceae</taxon>
        <taxon>Achromobacter</taxon>
    </lineage>
</organism>
<dbReference type="InterPro" id="IPR000847">
    <property type="entry name" value="LysR_HTH_N"/>
</dbReference>
<dbReference type="GO" id="GO:0043565">
    <property type="term" value="F:sequence-specific DNA binding"/>
    <property type="evidence" value="ECO:0007669"/>
    <property type="project" value="TreeGrafter"/>
</dbReference>
<feature type="domain" description="HTH lysR-type" evidence="5">
    <location>
        <begin position="1"/>
        <end position="58"/>
    </location>
</feature>
<dbReference type="GO" id="GO:0010628">
    <property type="term" value="P:positive regulation of gene expression"/>
    <property type="evidence" value="ECO:0007669"/>
    <property type="project" value="TreeGrafter"/>
</dbReference>
<comment type="similarity">
    <text evidence="1">Belongs to the LysR transcriptional regulatory family.</text>
</comment>
<dbReference type="OrthoDB" id="8849678at2"/>
<evidence type="ECO:0000259" key="5">
    <source>
        <dbReference type="PROSITE" id="PS50931"/>
    </source>
</evidence>
<dbReference type="PROSITE" id="PS50931">
    <property type="entry name" value="HTH_LYSR"/>
    <property type="match status" value="1"/>
</dbReference>
<dbReference type="PANTHER" id="PTHR30427:SF1">
    <property type="entry name" value="TRANSCRIPTIONAL ACTIVATOR PROTEIN LYSR"/>
    <property type="match status" value="1"/>
</dbReference>